<dbReference type="AlphaFoldDB" id="A0A7L9FIJ6"/>
<dbReference type="Gene3D" id="1.20.120.1780">
    <property type="entry name" value="UbiA prenyltransferase"/>
    <property type="match status" value="1"/>
</dbReference>
<comment type="subcellular location">
    <subcellularLocation>
        <location evidence="1">Cell membrane</location>
        <topology evidence="1">Multi-pass membrane protein</topology>
    </subcellularLocation>
</comment>
<dbReference type="InterPro" id="IPR044878">
    <property type="entry name" value="UbiA_sf"/>
</dbReference>
<keyword evidence="7" id="KW-1185">Reference proteome</keyword>
<keyword evidence="4 5" id="KW-0472">Membrane</keyword>
<dbReference type="InterPro" id="IPR050475">
    <property type="entry name" value="Prenyltransferase_related"/>
</dbReference>
<dbReference type="InterPro" id="IPR000537">
    <property type="entry name" value="UbiA_prenyltransferase"/>
</dbReference>
<gene>
    <name evidence="6" type="ORF">IG193_03900</name>
</gene>
<dbReference type="PANTHER" id="PTHR42723">
    <property type="entry name" value="CHLOROPHYLL SYNTHASE"/>
    <property type="match status" value="1"/>
</dbReference>
<feature type="transmembrane region" description="Helical" evidence="5">
    <location>
        <begin position="128"/>
        <end position="147"/>
    </location>
</feature>
<accession>A0A7L9FIJ6</accession>
<dbReference type="PANTHER" id="PTHR42723:SF1">
    <property type="entry name" value="CHLOROPHYLL SYNTHASE, CHLOROPLASTIC"/>
    <property type="match status" value="1"/>
</dbReference>
<proteinExistence type="predicted"/>
<reference evidence="6 7" key="1">
    <citation type="submission" date="2020-10" db="EMBL/GenBank/DDBJ databases">
        <title>Thermofilum lucidum 3507LT sp. nov. a novel member of Thermofilaceae family isolated from Chile hot spring, and proposal of description order Thermofilales.</title>
        <authorList>
            <person name="Zayulina K.S."/>
            <person name="Elcheninov A.G."/>
            <person name="Toshchakov S.V."/>
            <person name="Kublanov I.V."/>
        </authorList>
    </citation>
    <scope>NUCLEOTIDE SEQUENCE [LARGE SCALE GENOMIC DNA]</scope>
    <source>
        <strain evidence="6 7">3507LT</strain>
    </source>
</reference>
<name>A0A7L9FIJ6_9CREN</name>
<dbReference type="EMBL" id="CP062310">
    <property type="protein sequence ID" value="QOJ79610.1"/>
    <property type="molecule type" value="Genomic_DNA"/>
</dbReference>
<dbReference type="Proteomes" id="UP000594121">
    <property type="component" value="Chromosome"/>
</dbReference>
<feature type="transmembrane region" description="Helical" evidence="5">
    <location>
        <begin position="200"/>
        <end position="221"/>
    </location>
</feature>
<dbReference type="GeneID" id="59149010"/>
<dbReference type="InParanoid" id="A0A7L9FIJ6"/>
<dbReference type="GO" id="GO:0016765">
    <property type="term" value="F:transferase activity, transferring alkyl or aryl (other than methyl) groups"/>
    <property type="evidence" value="ECO:0007669"/>
    <property type="project" value="InterPro"/>
</dbReference>
<feature type="transmembrane region" description="Helical" evidence="5">
    <location>
        <begin position="153"/>
        <end position="170"/>
    </location>
</feature>
<keyword evidence="6" id="KW-0808">Transferase</keyword>
<evidence type="ECO:0000256" key="1">
    <source>
        <dbReference type="ARBA" id="ARBA00004651"/>
    </source>
</evidence>
<dbReference type="Gene3D" id="1.10.357.140">
    <property type="entry name" value="UbiA prenyltransferase"/>
    <property type="match status" value="1"/>
</dbReference>
<dbReference type="CDD" id="cd13961">
    <property type="entry name" value="PT_UbiA_DGGGPS"/>
    <property type="match status" value="1"/>
</dbReference>
<dbReference type="RefSeq" id="WP_192819582.1">
    <property type="nucleotide sequence ID" value="NZ_CP062310.1"/>
</dbReference>
<evidence type="ECO:0000256" key="3">
    <source>
        <dbReference type="ARBA" id="ARBA00022989"/>
    </source>
</evidence>
<feature type="transmembrane region" description="Helical" evidence="5">
    <location>
        <begin position="21"/>
        <end position="48"/>
    </location>
</feature>
<evidence type="ECO:0000313" key="6">
    <source>
        <dbReference type="EMBL" id="QOJ79610.1"/>
    </source>
</evidence>
<feature type="transmembrane region" description="Helical" evidence="5">
    <location>
        <begin position="227"/>
        <end position="246"/>
    </location>
</feature>
<dbReference type="Pfam" id="PF01040">
    <property type="entry name" value="UbiA"/>
    <property type="match status" value="1"/>
</dbReference>
<dbReference type="KEGG" id="thel:IG193_03900"/>
<evidence type="ECO:0000256" key="2">
    <source>
        <dbReference type="ARBA" id="ARBA00022692"/>
    </source>
</evidence>
<organism evidence="6 7">
    <name type="scientific">Infirmifilum lucidum</name>
    <dbReference type="NCBI Taxonomy" id="2776706"/>
    <lineage>
        <taxon>Archaea</taxon>
        <taxon>Thermoproteota</taxon>
        <taxon>Thermoprotei</taxon>
        <taxon>Thermofilales</taxon>
        <taxon>Thermofilaceae</taxon>
        <taxon>Infirmifilum</taxon>
    </lineage>
</organism>
<keyword evidence="3 5" id="KW-1133">Transmembrane helix</keyword>
<keyword evidence="2 5" id="KW-0812">Transmembrane</keyword>
<feature type="transmembrane region" description="Helical" evidence="5">
    <location>
        <begin position="83"/>
        <end position="116"/>
    </location>
</feature>
<evidence type="ECO:0000256" key="5">
    <source>
        <dbReference type="SAM" id="Phobius"/>
    </source>
</evidence>
<protein>
    <submittedName>
        <fullName evidence="6">UbiA family prenyltransferase</fullName>
    </submittedName>
</protein>
<evidence type="ECO:0000256" key="4">
    <source>
        <dbReference type="ARBA" id="ARBA00023136"/>
    </source>
</evidence>
<dbReference type="GO" id="GO:0005886">
    <property type="term" value="C:plasma membrane"/>
    <property type="evidence" value="ECO:0007669"/>
    <property type="project" value="UniProtKB-SubCell"/>
</dbReference>
<evidence type="ECO:0000313" key="7">
    <source>
        <dbReference type="Proteomes" id="UP000594121"/>
    </source>
</evidence>
<sequence>MNKLKAYLRLARVEHGLMTGLAVMAGYLAVTWSFSWRLALAFLSSFFAEVTLFAFNDVFNIEEDRVNSPERPLVRGDLSKREALVFAASSSLLALLLAAPLGFYPVLLLSIALALGNMYNYYLKRFSLLGNIVVAGLTASSFLYGSLTTGLEIPEKVVLFFVVAFLANTGREIIKGIRDIEGDIRAGICTLACQLGVRQAGFISAVYMALAVLLSFASIRYFTLKAVFAPMLAITDAIFLHAIYSILRDPAPEVAGKLRKTTLLGMLVAIVAFTLP</sequence>